<dbReference type="InterPro" id="IPR013785">
    <property type="entry name" value="Aldolase_TIM"/>
</dbReference>
<gene>
    <name evidence="5" type="ORF">GCM10023230_00080</name>
</gene>
<keyword evidence="6" id="KW-1185">Reference proteome</keyword>
<evidence type="ECO:0000313" key="6">
    <source>
        <dbReference type="Proteomes" id="UP001500141"/>
    </source>
</evidence>
<dbReference type="CDD" id="cd07938">
    <property type="entry name" value="DRE_TIM_HMGL"/>
    <property type="match status" value="1"/>
</dbReference>
<dbReference type="Gene3D" id="3.20.20.70">
    <property type="entry name" value="Aldolase class I"/>
    <property type="match status" value="1"/>
</dbReference>
<evidence type="ECO:0000256" key="1">
    <source>
        <dbReference type="ARBA" id="ARBA00009405"/>
    </source>
</evidence>
<dbReference type="Pfam" id="PF00682">
    <property type="entry name" value="HMGL-like"/>
    <property type="match status" value="1"/>
</dbReference>
<protein>
    <submittedName>
        <fullName evidence="5">Hydroxymethylglutaryl-CoA lyase</fullName>
    </submittedName>
</protein>
<feature type="domain" description="Pyruvate carboxyltransferase" evidence="4">
    <location>
        <begin position="5"/>
        <end position="273"/>
    </location>
</feature>
<name>A0ABP8ZHE9_9FLAO</name>
<evidence type="ECO:0000313" key="5">
    <source>
        <dbReference type="EMBL" id="GAA4756532.1"/>
    </source>
</evidence>
<evidence type="ECO:0000259" key="4">
    <source>
        <dbReference type="PROSITE" id="PS50991"/>
    </source>
</evidence>
<keyword evidence="2" id="KW-0479">Metal-binding</keyword>
<keyword evidence="3 5" id="KW-0456">Lyase</keyword>
<accession>A0ABP8ZHE9</accession>
<evidence type="ECO:0000256" key="2">
    <source>
        <dbReference type="ARBA" id="ARBA00022723"/>
    </source>
</evidence>
<dbReference type="RefSeq" id="WP_264542951.1">
    <property type="nucleotide sequence ID" value="NZ_BAABIP010000003.1"/>
</dbReference>
<dbReference type="Proteomes" id="UP001500141">
    <property type="component" value="Unassembled WGS sequence"/>
</dbReference>
<evidence type="ECO:0000256" key="3">
    <source>
        <dbReference type="ARBA" id="ARBA00023239"/>
    </source>
</evidence>
<dbReference type="PANTHER" id="PTHR42738">
    <property type="entry name" value="HYDROXYMETHYLGLUTARYL-COA LYASE"/>
    <property type="match status" value="1"/>
</dbReference>
<comment type="caution">
    <text evidence="5">The sequence shown here is derived from an EMBL/GenBank/DDBJ whole genome shotgun (WGS) entry which is preliminary data.</text>
</comment>
<dbReference type="InterPro" id="IPR000891">
    <property type="entry name" value="PYR_CT"/>
</dbReference>
<proteinExistence type="inferred from homology"/>
<dbReference type="SUPFAM" id="SSF51569">
    <property type="entry name" value="Aldolase"/>
    <property type="match status" value="1"/>
</dbReference>
<reference evidence="6" key="1">
    <citation type="journal article" date="2019" name="Int. J. Syst. Evol. Microbiol.">
        <title>The Global Catalogue of Microorganisms (GCM) 10K type strain sequencing project: providing services to taxonomists for standard genome sequencing and annotation.</title>
        <authorList>
            <consortium name="The Broad Institute Genomics Platform"/>
            <consortium name="The Broad Institute Genome Sequencing Center for Infectious Disease"/>
            <person name="Wu L."/>
            <person name="Ma J."/>
        </authorList>
    </citation>
    <scope>NUCLEOTIDE SEQUENCE [LARGE SCALE GENOMIC DNA]</scope>
    <source>
        <strain evidence="6">JCM 18198</strain>
    </source>
</reference>
<dbReference type="PROSITE" id="PS50991">
    <property type="entry name" value="PYR_CT"/>
    <property type="match status" value="1"/>
</dbReference>
<dbReference type="GO" id="GO:0016829">
    <property type="term" value="F:lyase activity"/>
    <property type="evidence" value="ECO:0007669"/>
    <property type="project" value="UniProtKB-KW"/>
</dbReference>
<dbReference type="InterPro" id="IPR043594">
    <property type="entry name" value="HMGL"/>
</dbReference>
<comment type="similarity">
    <text evidence="1">Belongs to the HMG-CoA lyase family.</text>
</comment>
<dbReference type="PANTHER" id="PTHR42738:SF7">
    <property type="entry name" value="HYDROXYMETHYLGLUTARYL-COA LYASE"/>
    <property type="match status" value="1"/>
</dbReference>
<organism evidence="5 6">
    <name type="scientific">Flavobacterium hankyongi</name>
    <dbReference type="NCBI Taxonomy" id="1176532"/>
    <lineage>
        <taxon>Bacteria</taxon>
        <taxon>Pseudomonadati</taxon>
        <taxon>Bacteroidota</taxon>
        <taxon>Flavobacteriia</taxon>
        <taxon>Flavobacteriales</taxon>
        <taxon>Flavobacteriaceae</taxon>
        <taxon>Flavobacterium</taxon>
    </lineage>
</organism>
<dbReference type="EMBL" id="BAABIP010000003">
    <property type="protein sequence ID" value="GAA4756532.1"/>
    <property type="molecule type" value="Genomic_DNA"/>
</dbReference>
<sequence length="289" mass="32042">MNANKIKLIECPRDAMQGIKDFIPTDKKVQYIQSLLRVGFDSIDFGSFVSAKAIPQMQDTAEVLAKLDLSKTESKLLAIIANTQGAENASVHPEIQYLGFPFSISENFQMRNTHKTIAESLVTLQEILNIADKSNKEVVTYISMGFGNPYGDPWNVEIVGEWTEKLANMGVKILSLSDTVGSSTPEVIDYLFSNLISKYPDVEFGAHLHTTPDKWFEKVDAAYKAGCRRFDGAIQGFGGCPMATDKLTGNMPTEKLLSYFTAQKADTNLSAMSFESAYNEALKIFTVYH</sequence>